<feature type="chain" id="PRO_5002523692" description="Transmembrane protein" evidence="1">
    <location>
        <begin position="31"/>
        <end position="57"/>
    </location>
</feature>
<feature type="signal peptide" evidence="1">
    <location>
        <begin position="1"/>
        <end position="30"/>
    </location>
</feature>
<name>A0A0F7V4N0_TOXGV</name>
<accession>A0A0F7V4N0</accession>
<dbReference type="EMBL" id="LN714501">
    <property type="protein sequence ID" value="CEL77436.1"/>
    <property type="molecule type" value="Genomic_DNA"/>
</dbReference>
<proteinExistence type="predicted"/>
<reference evidence="2" key="1">
    <citation type="journal article" date="2015" name="PLoS ONE">
        <title>Comprehensive Evaluation of Toxoplasma gondii VEG and Neospora caninum LIV Genomes with Tachyzoite Stage Transcriptome and Proteome Defines Novel Transcript Features.</title>
        <authorList>
            <person name="Ramaprasad A."/>
            <person name="Mourier T."/>
            <person name="Naeem R."/>
            <person name="Malas T.B."/>
            <person name="Moussa E."/>
            <person name="Panigrahi A."/>
            <person name="Vermont S.J."/>
            <person name="Otto T.D."/>
            <person name="Wastling J."/>
            <person name="Pain A."/>
        </authorList>
    </citation>
    <scope>NUCLEOTIDE SEQUENCE</scope>
    <source>
        <strain evidence="2">VEG</strain>
    </source>
</reference>
<dbReference type="AlphaFoldDB" id="A0A0F7V4N0"/>
<gene>
    <name evidence="2" type="ORF">BN1205_095590</name>
</gene>
<protein>
    <recommendedName>
        <fullName evidence="3">Transmembrane protein</fullName>
    </recommendedName>
</protein>
<evidence type="ECO:0000256" key="1">
    <source>
        <dbReference type="SAM" id="SignalP"/>
    </source>
</evidence>
<evidence type="ECO:0000313" key="2">
    <source>
        <dbReference type="EMBL" id="CEL77436.1"/>
    </source>
</evidence>
<keyword evidence="1" id="KW-0732">Signal</keyword>
<organism evidence="2">
    <name type="scientific">Toxoplasma gondii (strain ATCC 50861 / VEG)</name>
    <dbReference type="NCBI Taxonomy" id="432359"/>
    <lineage>
        <taxon>Eukaryota</taxon>
        <taxon>Sar</taxon>
        <taxon>Alveolata</taxon>
        <taxon>Apicomplexa</taxon>
        <taxon>Conoidasida</taxon>
        <taxon>Coccidia</taxon>
        <taxon>Eucoccidiorida</taxon>
        <taxon>Eimeriorina</taxon>
        <taxon>Sarcocystidae</taxon>
        <taxon>Toxoplasma</taxon>
    </lineage>
</organism>
<sequence>MAEFTWRPLLMSLPKMIAFFHILLFSGALAAAAGSPAAGKFGCLSLCLAFSCRRQYH</sequence>
<evidence type="ECO:0008006" key="3">
    <source>
        <dbReference type="Google" id="ProtNLM"/>
    </source>
</evidence>